<accession>A0A3M9XVK5</accession>
<protein>
    <submittedName>
        <fullName evidence="7">Site-specific integrase</fullName>
    </submittedName>
</protein>
<name>A0A3M9XVK5_9HYPH</name>
<dbReference type="Pfam" id="PF13356">
    <property type="entry name" value="Arm-DNA-bind_3"/>
    <property type="match status" value="1"/>
</dbReference>
<evidence type="ECO:0000256" key="1">
    <source>
        <dbReference type="ARBA" id="ARBA00008857"/>
    </source>
</evidence>
<dbReference type="InterPro" id="IPR053876">
    <property type="entry name" value="Phage_int_M"/>
</dbReference>
<dbReference type="PROSITE" id="PS51898">
    <property type="entry name" value="TYR_RECOMBINASE"/>
    <property type="match status" value="1"/>
</dbReference>
<feature type="region of interest" description="Disordered" evidence="5">
    <location>
        <begin position="100"/>
        <end position="119"/>
    </location>
</feature>
<sequence length="403" mass="45672">MHLFPRQYATYKLPENMPSVRLTEVQVRAAKTPPGVAQADLWDSTVRGLSLRVTAKGVKTFSLKYRNACGKEKRIKLGRYPDMSLADARAAAMEHRARIARGEDPAADKKTPEPEERTVSSLIDEFVKRHASFNKSGKETERILRREVEPTFGTRDYASITRAEMIGLIETIADRGAPVLARNTLAAVRKMFNWAVSRDLLDRSPCDRVKAPGRAPKRERALSTEEARAIWRAAQEIEWPFGPLIQLLMLTGQRRTEIANLRWSWIDEEKTTLIFPATIMKNGREHLLPMSPPVAEIVKDLPRFGDDDRVFRSRTNASKNVVSGFSKAKRRLDQLSGVADWVLHDIRRTVATQMNALGVQDTTVDRVLSHIIPGVSGVYNKHKYLDEKRDALERWALFLIALP</sequence>
<dbReference type="Gene3D" id="1.10.443.10">
    <property type="entry name" value="Intergrase catalytic core"/>
    <property type="match status" value="1"/>
</dbReference>
<keyword evidence="4" id="KW-0233">DNA recombination</keyword>
<evidence type="ECO:0000256" key="5">
    <source>
        <dbReference type="SAM" id="MobiDB-lite"/>
    </source>
</evidence>
<dbReference type="Pfam" id="PF22022">
    <property type="entry name" value="Phage_int_M"/>
    <property type="match status" value="1"/>
</dbReference>
<dbReference type="PANTHER" id="PTHR30629">
    <property type="entry name" value="PROPHAGE INTEGRASE"/>
    <property type="match status" value="1"/>
</dbReference>
<dbReference type="GO" id="GO:0003677">
    <property type="term" value="F:DNA binding"/>
    <property type="evidence" value="ECO:0007669"/>
    <property type="project" value="UniProtKB-KW"/>
</dbReference>
<evidence type="ECO:0000259" key="6">
    <source>
        <dbReference type="PROSITE" id="PS51898"/>
    </source>
</evidence>
<dbReference type="InterPro" id="IPR050808">
    <property type="entry name" value="Phage_Integrase"/>
</dbReference>
<dbReference type="PANTHER" id="PTHR30629:SF2">
    <property type="entry name" value="PROPHAGE INTEGRASE INTS-RELATED"/>
    <property type="match status" value="1"/>
</dbReference>
<dbReference type="OrthoDB" id="7615137at2"/>
<dbReference type="InterPro" id="IPR013762">
    <property type="entry name" value="Integrase-like_cat_sf"/>
</dbReference>
<dbReference type="InterPro" id="IPR011010">
    <property type="entry name" value="DNA_brk_join_enz"/>
</dbReference>
<evidence type="ECO:0000313" key="7">
    <source>
        <dbReference type="EMBL" id="RNJ50940.1"/>
    </source>
</evidence>
<organism evidence="7 8">
    <name type="scientific">Methylocystis hirsuta</name>
    <dbReference type="NCBI Taxonomy" id="369798"/>
    <lineage>
        <taxon>Bacteria</taxon>
        <taxon>Pseudomonadati</taxon>
        <taxon>Pseudomonadota</taxon>
        <taxon>Alphaproteobacteria</taxon>
        <taxon>Hyphomicrobiales</taxon>
        <taxon>Methylocystaceae</taxon>
        <taxon>Methylocystis</taxon>
    </lineage>
</organism>
<dbReference type="Gene3D" id="1.10.150.130">
    <property type="match status" value="1"/>
</dbReference>
<dbReference type="EMBL" id="QWDD01000001">
    <property type="protein sequence ID" value="RNJ50940.1"/>
    <property type="molecule type" value="Genomic_DNA"/>
</dbReference>
<keyword evidence="2" id="KW-0229">DNA integration</keyword>
<evidence type="ECO:0000256" key="3">
    <source>
        <dbReference type="ARBA" id="ARBA00023125"/>
    </source>
</evidence>
<gene>
    <name evidence="7" type="ORF">D1O30_16465</name>
</gene>
<keyword evidence="8" id="KW-1185">Reference proteome</keyword>
<dbReference type="GO" id="GO:0015074">
    <property type="term" value="P:DNA integration"/>
    <property type="evidence" value="ECO:0007669"/>
    <property type="project" value="UniProtKB-KW"/>
</dbReference>
<dbReference type="AlphaFoldDB" id="A0A3M9XVK5"/>
<evidence type="ECO:0000256" key="4">
    <source>
        <dbReference type="ARBA" id="ARBA00023172"/>
    </source>
</evidence>
<dbReference type="InterPro" id="IPR010998">
    <property type="entry name" value="Integrase_recombinase_N"/>
</dbReference>
<dbReference type="InterPro" id="IPR002104">
    <property type="entry name" value="Integrase_catalytic"/>
</dbReference>
<comment type="caution">
    <text evidence="7">The sequence shown here is derived from an EMBL/GenBank/DDBJ whole genome shotgun (WGS) entry which is preliminary data.</text>
</comment>
<reference evidence="7 8" key="1">
    <citation type="submission" date="2018-08" db="EMBL/GenBank/DDBJ databases">
        <title>Genome sequence of Methylocystis hirsuta CSC1, a methanotroph able to accumulate PHAs.</title>
        <authorList>
            <person name="Bordel S."/>
            <person name="Rodriguez E."/>
            <person name="Gancedo J."/>
            <person name="Munoz R."/>
        </authorList>
    </citation>
    <scope>NUCLEOTIDE SEQUENCE [LARGE SCALE GENOMIC DNA]</scope>
    <source>
        <strain evidence="7 8">CSC1</strain>
    </source>
</reference>
<dbReference type="Pfam" id="PF00589">
    <property type="entry name" value="Phage_integrase"/>
    <property type="match status" value="1"/>
</dbReference>
<keyword evidence="3" id="KW-0238">DNA-binding</keyword>
<comment type="similarity">
    <text evidence="1">Belongs to the 'phage' integrase family.</text>
</comment>
<dbReference type="InterPro" id="IPR038488">
    <property type="entry name" value="Integrase_DNA-bd_sf"/>
</dbReference>
<feature type="domain" description="Tyr recombinase" evidence="6">
    <location>
        <begin position="217"/>
        <end position="393"/>
    </location>
</feature>
<proteinExistence type="inferred from homology"/>
<dbReference type="InterPro" id="IPR025166">
    <property type="entry name" value="Integrase_DNA_bind_dom"/>
</dbReference>
<dbReference type="Gene3D" id="3.30.160.390">
    <property type="entry name" value="Integrase, DNA-binding domain"/>
    <property type="match status" value="1"/>
</dbReference>
<dbReference type="SUPFAM" id="SSF56349">
    <property type="entry name" value="DNA breaking-rejoining enzymes"/>
    <property type="match status" value="1"/>
</dbReference>
<dbReference type="CDD" id="cd00801">
    <property type="entry name" value="INT_P4_C"/>
    <property type="match status" value="1"/>
</dbReference>
<dbReference type="Proteomes" id="UP000268623">
    <property type="component" value="Unassembled WGS sequence"/>
</dbReference>
<dbReference type="GO" id="GO:0006310">
    <property type="term" value="P:DNA recombination"/>
    <property type="evidence" value="ECO:0007669"/>
    <property type="project" value="UniProtKB-KW"/>
</dbReference>
<feature type="compositionally biased region" description="Basic and acidic residues" evidence="5">
    <location>
        <begin position="100"/>
        <end position="118"/>
    </location>
</feature>
<evidence type="ECO:0000256" key="2">
    <source>
        <dbReference type="ARBA" id="ARBA00022908"/>
    </source>
</evidence>
<evidence type="ECO:0000313" key="8">
    <source>
        <dbReference type="Proteomes" id="UP000268623"/>
    </source>
</evidence>